<feature type="transmembrane region" description="Helical" evidence="5">
    <location>
        <begin position="167"/>
        <end position="192"/>
    </location>
</feature>
<evidence type="ECO:0000256" key="5">
    <source>
        <dbReference type="SAM" id="Phobius"/>
    </source>
</evidence>
<keyword evidence="3 5" id="KW-1133">Transmembrane helix</keyword>
<evidence type="ECO:0000256" key="4">
    <source>
        <dbReference type="ARBA" id="ARBA00023136"/>
    </source>
</evidence>
<evidence type="ECO:0000256" key="2">
    <source>
        <dbReference type="ARBA" id="ARBA00022692"/>
    </source>
</evidence>
<proteinExistence type="predicted"/>
<feature type="transmembrane region" description="Helical" evidence="5">
    <location>
        <begin position="131"/>
        <end position="155"/>
    </location>
</feature>
<feature type="transmembrane region" description="Helical" evidence="5">
    <location>
        <begin position="255"/>
        <end position="279"/>
    </location>
</feature>
<comment type="subcellular location">
    <subcellularLocation>
        <location evidence="1">Membrane</location>
        <topology evidence="1">Multi-pass membrane protein</topology>
    </subcellularLocation>
</comment>
<dbReference type="EMBL" id="DS995704">
    <property type="protein sequence ID" value="EEQ31302.1"/>
    <property type="molecule type" value="Genomic_DNA"/>
</dbReference>
<dbReference type="Pfam" id="PF04479">
    <property type="entry name" value="RTA1"/>
    <property type="match status" value="1"/>
</dbReference>
<evidence type="ECO:0000256" key="3">
    <source>
        <dbReference type="ARBA" id="ARBA00022989"/>
    </source>
</evidence>
<feature type="transmembrane region" description="Helical" evidence="5">
    <location>
        <begin position="32"/>
        <end position="51"/>
    </location>
</feature>
<dbReference type="GO" id="GO:0000324">
    <property type="term" value="C:fungal-type vacuole"/>
    <property type="evidence" value="ECO:0007669"/>
    <property type="project" value="TreeGrafter"/>
</dbReference>
<keyword evidence="2 5" id="KW-0812">Transmembrane</keyword>
<dbReference type="AlphaFoldDB" id="C5FN66"/>
<organism evidence="6 7">
    <name type="scientific">Arthroderma otae (strain ATCC MYA-4605 / CBS 113480)</name>
    <name type="common">Microsporum canis</name>
    <dbReference type="NCBI Taxonomy" id="554155"/>
    <lineage>
        <taxon>Eukaryota</taxon>
        <taxon>Fungi</taxon>
        <taxon>Dikarya</taxon>
        <taxon>Ascomycota</taxon>
        <taxon>Pezizomycotina</taxon>
        <taxon>Eurotiomycetes</taxon>
        <taxon>Eurotiomycetidae</taxon>
        <taxon>Onygenales</taxon>
        <taxon>Arthrodermataceae</taxon>
        <taxon>Microsporum</taxon>
    </lineage>
</organism>
<name>C5FN66_ARTOC</name>
<dbReference type="GO" id="GO:0005886">
    <property type="term" value="C:plasma membrane"/>
    <property type="evidence" value="ECO:0007669"/>
    <property type="project" value="TreeGrafter"/>
</dbReference>
<dbReference type="Proteomes" id="UP000002035">
    <property type="component" value="Unassembled WGS sequence"/>
</dbReference>
<dbReference type="InterPro" id="IPR007568">
    <property type="entry name" value="RTA1"/>
</dbReference>
<dbReference type="OMA" id="MEMAGYI"/>
<dbReference type="STRING" id="554155.C5FN66"/>
<reference evidence="7" key="1">
    <citation type="journal article" date="2012" name="MBio">
        <title>Comparative genome analysis of Trichophyton rubrum and related dermatophytes reveals candidate genes involved in infection.</title>
        <authorList>
            <person name="Martinez D.A."/>
            <person name="Oliver B.G."/>
            <person name="Graeser Y."/>
            <person name="Goldberg J.M."/>
            <person name="Li W."/>
            <person name="Martinez-Rossi N.M."/>
            <person name="Monod M."/>
            <person name="Shelest E."/>
            <person name="Barton R.C."/>
            <person name="Birch E."/>
            <person name="Brakhage A.A."/>
            <person name="Chen Z."/>
            <person name="Gurr S.J."/>
            <person name="Heiman D."/>
            <person name="Heitman J."/>
            <person name="Kosti I."/>
            <person name="Rossi A."/>
            <person name="Saif S."/>
            <person name="Samalova M."/>
            <person name="Saunders C.W."/>
            <person name="Shea T."/>
            <person name="Summerbell R.C."/>
            <person name="Xu J."/>
            <person name="Young S."/>
            <person name="Zeng Q."/>
            <person name="Birren B.W."/>
            <person name="Cuomo C.A."/>
            <person name="White T.C."/>
        </authorList>
    </citation>
    <scope>NUCLEOTIDE SEQUENCE [LARGE SCALE GENOMIC DNA]</scope>
    <source>
        <strain evidence="7">ATCC MYA-4605 / CBS 113480</strain>
    </source>
</reference>
<protein>
    <recommendedName>
        <fullName evidence="8">RTA1 domain-containing protein</fullName>
    </recommendedName>
</protein>
<sequence>MAPSFATCTEVGPACPVEATTYGYYPQLGPNAFLTAFFALLALIQLGLGVFTRTWSFLIAVFMACALESVGYGGRLLMNKNPWSKDAFQIQIVCLILAPTFLAAGVYLTIKHIILFVGPEHSRIKPKLYTWVFILCDIGSLILQSAGGGVAAAATKSNFKLLNVGNGIIIAGIAFQVATMSVCGLLALEFFIRAYRSGQGFSKSSSHGAAAHRSFWIFCAADAFAYVAILIRCIYRLPEMAGGWGNPLMRNEKDFLLLDGMMIALASATFTVFHPGFWFPPMRKGGLSKDAQFVPPSEGTSVNDSTEK</sequence>
<evidence type="ECO:0000313" key="6">
    <source>
        <dbReference type="EMBL" id="EEQ31302.1"/>
    </source>
</evidence>
<feature type="transmembrane region" description="Helical" evidence="5">
    <location>
        <begin position="58"/>
        <end position="78"/>
    </location>
</feature>
<dbReference type="PANTHER" id="PTHR31465">
    <property type="entry name" value="PROTEIN RTA1-RELATED"/>
    <property type="match status" value="1"/>
</dbReference>
<dbReference type="VEuPathDB" id="FungiDB:MCYG_04121"/>
<dbReference type="PANTHER" id="PTHR31465:SF8">
    <property type="entry name" value="DOMAIN PROTEIN, PUTATIVE (AFU_ORTHOLOGUE AFUA_6G14140)-RELATED"/>
    <property type="match status" value="1"/>
</dbReference>
<dbReference type="HOGENOM" id="CLU_033465_6_1_1"/>
<feature type="transmembrane region" description="Helical" evidence="5">
    <location>
        <begin position="213"/>
        <end position="235"/>
    </location>
</feature>
<evidence type="ECO:0000313" key="7">
    <source>
        <dbReference type="Proteomes" id="UP000002035"/>
    </source>
</evidence>
<keyword evidence="4 5" id="KW-0472">Membrane</keyword>
<dbReference type="OrthoDB" id="4521223at2759"/>
<dbReference type="eggNOG" id="ENOG502QU4U">
    <property type="taxonomic scope" value="Eukaryota"/>
</dbReference>
<evidence type="ECO:0008006" key="8">
    <source>
        <dbReference type="Google" id="ProtNLM"/>
    </source>
</evidence>
<evidence type="ECO:0000256" key="1">
    <source>
        <dbReference type="ARBA" id="ARBA00004141"/>
    </source>
</evidence>
<accession>C5FN66</accession>
<dbReference type="RefSeq" id="XP_002846384.1">
    <property type="nucleotide sequence ID" value="XM_002846338.1"/>
</dbReference>
<dbReference type="GeneID" id="9224453"/>
<keyword evidence="7" id="KW-1185">Reference proteome</keyword>
<feature type="transmembrane region" description="Helical" evidence="5">
    <location>
        <begin position="90"/>
        <end position="110"/>
    </location>
</feature>
<gene>
    <name evidence="6" type="ORF">MCYG_04121</name>
</gene>